<dbReference type="OrthoDB" id="7451790at2759"/>
<comment type="caution">
    <text evidence="2">The sequence shown here is derived from an EMBL/GenBank/DDBJ whole genome shotgun (WGS) entry which is preliminary data.</text>
</comment>
<proteinExistence type="predicted"/>
<dbReference type="GO" id="GO:0016301">
    <property type="term" value="F:kinase activity"/>
    <property type="evidence" value="ECO:0007669"/>
    <property type="project" value="UniProtKB-KW"/>
</dbReference>
<reference evidence="2" key="1">
    <citation type="submission" date="2020-07" db="EMBL/GenBank/DDBJ databases">
        <title>Clarias magur genome sequencing, assembly and annotation.</title>
        <authorList>
            <person name="Kushwaha B."/>
            <person name="Kumar R."/>
            <person name="Das P."/>
            <person name="Joshi C.G."/>
            <person name="Kumar D."/>
            <person name="Nagpure N.S."/>
            <person name="Pandey M."/>
            <person name="Agarwal S."/>
            <person name="Srivastava S."/>
            <person name="Singh M."/>
            <person name="Sahoo L."/>
            <person name="Jayasankar P."/>
            <person name="Meher P.K."/>
            <person name="Koringa P.G."/>
            <person name="Iquebal M.A."/>
            <person name="Das S.P."/>
            <person name="Bit A."/>
            <person name="Patnaik S."/>
            <person name="Patel N."/>
            <person name="Shah T.M."/>
            <person name="Hinsu A."/>
            <person name="Jena J.K."/>
        </authorList>
    </citation>
    <scope>NUCLEOTIDE SEQUENCE</scope>
    <source>
        <strain evidence="2">CIFAMagur01</strain>
        <tissue evidence="2">Testis</tissue>
    </source>
</reference>
<keyword evidence="2" id="KW-0418">Kinase</keyword>
<feature type="non-terminal residue" evidence="2">
    <location>
        <position position="141"/>
    </location>
</feature>
<dbReference type="EMBL" id="QNUK01000743">
    <property type="protein sequence ID" value="KAF5889972.1"/>
    <property type="molecule type" value="Genomic_DNA"/>
</dbReference>
<feature type="region of interest" description="Disordered" evidence="1">
    <location>
        <begin position="120"/>
        <end position="141"/>
    </location>
</feature>
<keyword evidence="3" id="KW-1185">Reference proteome</keyword>
<evidence type="ECO:0000313" key="3">
    <source>
        <dbReference type="Proteomes" id="UP000727407"/>
    </source>
</evidence>
<dbReference type="AlphaFoldDB" id="A0A8J4U5V1"/>
<sequence>VTLCHQKDIKKLESFQEQMGKDWLCCQRHLHGMPAIISGPRPDRLIVQVIPENNCAPSPPPAKTDCTTPRLDSLTVPLLSIESKREEEEILICQLETESTLQCTGHSFVETESPLEIIVGDSQPPEKANIDPACGEEDDLG</sequence>
<protein>
    <submittedName>
        <fullName evidence="2">Serine/threonine-protein kinase 11-interacting protein</fullName>
    </submittedName>
</protein>
<accession>A0A8J4U5V1</accession>
<organism evidence="2 3">
    <name type="scientific">Clarias magur</name>
    <name type="common">Asian catfish</name>
    <name type="synonym">Macropteronotus magur</name>
    <dbReference type="NCBI Taxonomy" id="1594786"/>
    <lineage>
        <taxon>Eukaryota</taxon>
        <taxon>Metazoa</taxon>
        <taxon>Chordata</taxon>
        <taxon>Craniata</taxon>
        <taxon>Vertebrata</taxon>
        <taxon>Euteleostomi</taxon>
        <taxon>Actinopterygii</taxon>
        <taxon>Neopterygii</taxon>
        <taxon>Teleostei</taxon>
        <taxon>Ostariophysi</taxon>
        <taxon>Siluriformes</taxon>
        <taxon>Clariidae</taxon>
        <taxon>Clarias</taxon>
    </lineage>
</organism>
<keyword evidence="2" id="KW-0808">Transferase</keyword>
<evidence type="ECO:0000256" key="1">
    <source>
        <dbReference type="SAM" id="MobiDB-lite"/>
    </source>
</evidence>
<feature type="non-terminal residue" evidence="2">
    <location>
        <position position="1"/>
    </location>
</feature>
<evidence type="ECO:0000313" key="2">
    <source>
        <dbReference type="EMBL" id="KAF5889972.1"/>
    </source>
</evidence>
<name>A0A8J4U5V1_CLAMG</name>
<dbReference type="Proteomes" id="UP000727407">
    <property type="component" value="Unassembled WGS sequence"/>
</dbReference>
<gene>
    <name evidence="2" type="primary">stk11ip</name>
    <name evidence="2" type="ORF">DAT39_020326</name>
</gene>